<evidence type="ECO:0000256" key="2">
    <source>
        <dbReference type="ARBA" id="ARBA00009773"/>
    </source>
</evidence>
<reference evidence="7" key="1">
    <citation type="submission" date="2021-01" db="UniProtKB">
        <authorList>
            <consortium name="EnsemblPlants"/>
        </authorList>
    </citation>
    <scope>IDENTIFICATION</scope>
</reference>
<sequence length="649" mass="71993">MELPPHSDFNNTDQSSSSAATLPWTDMFRSASTRKPDSAPLSRATSPSAISRVHSISSLSDDPHLRLALCISMAHAGLLFALLIAYGLYKLLEDFLRPIQWAVLCSIPLRGIQQTLEAFWSKPLRLGFLETLFAVPVAVFRAFVATMTDVKHLSYRIFYRRKRVGAVRRNRKGFSKLLRWLVSFWVFVIVFEGMGAMGSLGLLVLGFMFSSSRVDSTMHAMSSFRHNSFKKTAASALFTQGVLRRLKTFVAIGLIIGMIVGFLAGVIFFSYKIGVEGKDAMCKLKSHVKEGNYTERFGVKKWIDENDVPALVDQYTTKFYETVWEQVDGLALQYNLTEFVTGVKHFVVKEAADSRERSTALMTPSPYTDKFLSLRKRVRDSEWGLIYSEIDDLFRELVITREDLVEKAKAFALRGMDVSQRVLASSTSLLGGGAKIMFSIGTSIVSKAAGVFNFLSHCVVFFWLLYYLITSESGGVTEQVLSMVPISTTARSRCVEVLDHAISSVLLATAEIAFFQGCVTWLLFRLCSIHFLYMSTILAFISPVLPIFPSFISTIPAAIQLVADGKYILAIVFSVTHLLLMEYGASEIQEDIPGYSAYLTGLSIIGGMTLFPSALEGAIMGPLITTVVIALKDLHAEFVLDEPKGDLTS</sequence>
<feature type="transmembrane region" description="Helical" evidence="6">
    <location>
        <begin position="444"/>
        <end position="469"/>
    </location>
</feature>
<evidence type="ECO:0000256" key="4">
    <source>
        <dbReference type="ARBA" id="ARBA00022989"/>
    </source>
</evidence>
<feature type="transmembrane region" description="Helical" evidence="6">
    <location>
        <begin position="67"/>
        <end position="89"/>
    </location>
</feature>
<evidence type="ECO:0000256" key="1">
    <source>
        <dbReference type="ARBA" id="ARBA00004141"/>
    </source>
</evidence>
<feature type="transmembrane region" description="Helical" evidence="6">
    <location>
        <begin position="531"/>
        <end position="555"/>
    </location>
</feature>
<dbReference type="OMA" id="YLKPLQW"/>
<keyword evidence="3 6" id="KW-0812">Transmembrane</keyword>
<dbReference type="EnsemblPlants" id="Kaladp0008s0274.1.v1.1">
    <property type="protein sequence ID" value="Kaladp0008s0274.1.v1.1"/>
    <property type="gene ID" value="Kaladp0008s0274.v1.1"/>
</dbReference>
<name>A0A7N0RCA6_KALFE</name>
<keyword evidence="5 6" id="KW-0472">Membrane</keyword>
<keyword evidence="8" id="KW-1185">Reference proteome</keyword>
<evidence type="ECO:0000313" key="7">
    <source>
        <dbReference type="EnsemblPlants" id="Kaladp0008s0274.1.v1.1"/>
    </source>
</evidence>
<dbReference type="AlphaFoldDB" id="A0A7N0RCA6"/>
<feature type="transmembrane region" description="Helical" evidence="6">
    <location>
        <begin position="501"/>
        <end position="524"/>
    </location>
</feature>
<comment type="subcellular location">
    <subcellularLocation>
        <location evidence="1">Membrane</location>
        <topology evidence="1">Multi-pass membrane protein</topology>
    </subcellularLocation>
</comment>
<proteinExistence type="inferred from homology"/>
<dbReference type="Gramene" id="Kaladp0008s0274.1.v1.1">
    <property type="protein sequence ID" value="Kaladp0008s0274.1.v1.1"/>
    <property type="gene ID" value="Kaladp0008s0274.v1.1"/>
</dbReference>
<dbReference type="Proteomes" id="UP000594263">
    <property type="component" value="Unplaced"/>
</dbReference>
<organism evidence="7 8">
    <name type="scientific">Kalanchoe fedtschenkoi</name>
    <name type="common">Lavender scallops</name>
    <name type="synonym">South American air plant</name>
    <dbReference type="NCBI Taxonomy" id="63787"/>
    <lineage>
        <taxon>Eukaryota</taxon>
        <taxon>Viridiplantae</taxon>
        <taxon>Streptophyta</taxon>
        <taxon>Embryophyta</taxon>
        <taxon>Tracheophyta</taxon>
        <taxon>Spermatophyta</taxon>
        <taxon>Magnoliopsida</taxon>
        <taxon>eudicotyledons</taxon>
        <taxon>Gunneridae</taxon>
        <taxon>Pentapetalae</taxon>
        <taxon>Saxifragales</taxon>
        <taxon>Crassulaceae</taxon>
        <taxon>Kalanchoe</taxon>
    </lineage>
</organism>
<feature type="transmembrane region" description="Helical" evidence="6">
    <location>
        <begin position="597"/>
        <end position="615"/>
    </location>
</feature>
<dbReference type="InterPro" id="IPR002549">
    <property type="entry name" value="AI-2E-like"/>
</dbReference>
<dbReference type="Pfam" id="PF01594">
    <property type="entry name" value="AI-2E_transport"/>
    <property type="match status" value="1"/>
</dbReference>
<evidence type="ECO:0000256" key="6">
    <source>
        <dbReference type="SAM" id="Phobius"/>
    </source>
</evidence>
<evidence type="ECO:0000256" key="3">
    <source>
        <dbReference type="ARBA" id="ARBA00022692"/>
    </source>
</evidence>
<comment type="similarity">
    <text evidence="2">Belongs to the autoinducer-2 exporter (AI-2E) (TC 2.A.86) family.</text>
</comment>
<evidence type="ECO:0000256" key="5">
    <source>
        <dbReference type="ARBA" id="ARBA00023136"/>
    </source>
</evidence>
<feature type="transmembrane region" description="Helical" evidence="6">
    <location>
        <begin position="133"/>
        <end position="159"/>
    </location>
</feature>
<keyword evidence="4 6" id="KW-1133">Transmembrane helix</keyword>
<protein>
    <recommendedName>
        <fullName evidence="9">Transmembrane protein 245</fullName>
    </recommendedName>
</protein>
<dbReference type="PANTHER" id="PTHR21716:SF72">
    <property type="entry name" value="TRANSMEMBRANE PROTEIN C9ORF5 PROTEIN"/>
    <property type="match status" value="1"/>
</dbReference>
<feature type="transmembrane region" description="Helical" evidence="6">
    <location>
        <begin position="249"/>
        <end position="271"/>
    </location>
</feature>
<dbReference type="PANTHER" id="PTHR21716">
    <property type="entry name" value="TRANSMEMBRANE PROTEIN"/>
    <property type="match status" value="1"/>
</dbReference>
<accession>A0A7N0RCA6</accession>
<evidence type="ECO:0000313" key="8">
    <source>
        <dbReference type="Proteomes" id="UP000594263"/>
    </source>
</evidence>
<evidence type="ECO:0008006" key="9">
    <source>
        <dbReference type="Google" id="ProtNLM"/>
    </source>
</evidence>
<feature type="transmembrane region" description="Helical" evidence="6">
    <location>
        <begin position="180"/>
        <end position="209"/>
    </location>
</feature>
<feature type="transmembrane region" description="Helical" evidence="6">
    <location>
        <begin position="567"/>
        <end position="585"/>
    </location>
</feature>
<dbReference type="GO" id="GO:0016020">
    <property type="term" value="C:membrane"/>
    <property type="evidence" value="ECO:0007669"/>
    <property type="project" value="UniProtKB-SubCell"/>
</dbReference>